<dbReference type="RefSeq" id="WP_184096146.1">
    <property type="nucleotide sequence ID" value="NZ_AP023367.1"/>
</dbReference>
<gene>
    <name evidence="1" type="ORF">acsn021_30760</name>
</gene>
<proteinExistence type="predicted"/>
<keyword evidence="2" id="KW-1185">Reference proteome</keyword>
<name>A0A6S6R5Y6_9FIRM</name>
<dbReference type="InterPro" id="IPR025369">
    <property type="entry name" value="DUF4274"/>
</dbReference>
<evidence type="ECO:0000313" key="1">
    <source>
        <dbReference type="EMBL" id="BCJ95507.1"/>
    </source>
</evidence>
<dbReference type="Proteomes" id="UP000515561">
    <property type="component" value="Chromosome"/>
</dbReference>
<dbReference type="AlphaFoldDB" id="A0A6S6R5Y6"/>
<organism evidence="1 2">
    <name type="scientific">Anaerocolumna cellulosilytica</name>
    <dbReference type="NCBI Taxonomy" id="433286"/>
    <lineage>
        <taxon>Bacteria</taxon>
        <taxon>Bacillati</taxon>
        <taxon>Bacillota</taxon>
        <taxon>Clostridia</taxon>
        <taxon>Lachnospirales</taxon>
        <taxon>Lachnospiraceae</taxon>
        <taxon>Anaerocolumna</taxon>
    </lineage>
</organism>
<evidence type="ECO:0000313" key="2">
    <source>
        <dbReference type="Proteomes" id="UP000515561"/>
    </source>
</evidence>
<dbReference type="Pfam" id="PF14096">
    <property type="entry name" value="DUF4274"/>
    <property type="match status" value="1"/>
</dbReference>
<dbReference type="KEGG" id="acel:acsn021_30760"/>
<protein>
    <submittedName>
        <fullName evidence="1">Uncharacterized protein</fullName>
    </submittedName>
</protein>
<sequence>MKYDSKLFETEYIANRVKLLLEEYEKIDLLNKETSAIELNEFLDLYNWDDGVEIPFFIMQHKNCELGTALKMFYLSGGLGFFDDDFYDYFNEEWVAFVEILYNKIINNEFKRGVINFDVPLDESEKRELKDTYNISDILITDLN</sequence>
<reference evidence="1 2" key="1">
    <citation type="journal article" date="2016" name="Int. J. Syst. Evol. Microbiol.">
        <title>Descriptions of Anaerotaenia torta gen. nov., sp. nov. and Anaerocolumna cellulosilytica gen. nov., sp. nov. isolated from a methanogenic reactor of cattle waste.</title>
        <authorList>
            <person name="Uek A."/>
            <person name="Ohtaki Y."/>
            <person name="Kaku N."/>
            <person name="Ueki K."/>
        </authorList>
    </citation>
    <scope>NUCLEOTIDE SEQUENCE [LARGE SCALE GENOMIC DNA]</scope>
    <source>
        <strain evidence="1 2">SN021</strain>
    </source>
</reference>
<dbReference type="EMBL" id="AP023367">
    <property type="protein sequence ID" value="BCJ95507.1"/>
    <property type="molecule type" value="Genomic_DNA"/>
</dbReference>
<accession>A0A6S6R5Y6</accession>